<gene>
    <name evidence="2" type="ORF">H8R26_10010</name>
</gene>
<evidence type="ECO:0000313" key="2">
    <source>
        <dbReference type="EMBL" id="MBC5863758.1"/>
    </source>
</evidence>
<comment type="caution">
    <text evidence="2">The sequence shown here is derived from an EMBL/GenBank/DDBJ whole genome shotgun (WGS) entry which is preliminary data.</text>
</comment>
<dbReference type="EMBL" id="JACRUM010000005">
    <property type="protein sequence ID" value="MBC5863758.1"/>
    <property type="molecule type" value="Genomic_DNA"/>
</dbReference>
<keyword evidence="3" id="KW-1185">Reference proteome</keyword>
<keyword evidence="1" id="KW-0812">Transmembrane</keyword>
<sequence>MNKKDLLLGFLIGFATTLFGSYLFVIIMTEYDFISGIQIIKSQGNLGKIITLGCIATLAAFGLALKFNKELMARGMVLAVMVIALLTLFI</sequence>
<feature type="transmembrane region" description="Helical" evidence="1">
    <location>
        <begin position="6"/>
        <end position="25"/>
    </location>
</feature>
<proteinExistence type="predicted"/>
<evidence type="ECO:0000313" key="3">
    <source>
        <dbReference type="Proteomes" id="UP000621670"/>
    </source>
</evidence>
<feature type="transmembrane region" description="Helical" evidence="1">
    <location>
        <begin position="46"/>
        <end position="65"/>
    </location>
</feature>
<keyword evidence="1" id="KW-0472">Membrane</keyword>
<organism evidence="2 3">
    <name type="scientific">Flavobacterium turcicum</name>
    <dbReference type="NCBI Taxonomy" id="2764718"/>
    <lineage>
        <taxon>Bacteria</taxon>
        <taxon>Pseudomonadati</taxon>
        <taxon>Bacteroidota</taxon>
        <taxon>Flavobacteriia</taxon>
        <taxon>Flavobacteriales</taxon>
        <taxon>Flavobacteriaceae</taxon>
        <taxon>Flavobacterium</taxon>
    </lineage>
</organism>
<protein>
    <recommendedName>
        <fullName evidence="4">DUF4064 domain-containing protein</fullName>
    </recommendedName>
</protein>
<feature type="transmembrane region" description="Helical" evidence="1">
    <location>
        <begin position="71"/>
        <end position="89"/>
    </location>
</feature>
<dbReference type="Proteomes" id="UP000621670">
    <property type="component" value="Unassembled WGS sequence"/>
</dbReference>
<accession>A0ABR7JGY1</accession>
<reference evidence="2 3" key="1">
    <citation type="submission" date="2020-08" db="EMBL/GenBank/DDBJ databases">
        <title>Description of novel Flavobacterium F-400 isolate.</title>
        <authorList>
            <person name="Saticioglu I."/>
            <person name="Duman M."/>
            <person name="Altun S."/>
        </authorList>
    </citation>
    <scope>NUCLEOTIDE SEQUENCE [LARGE SCALE GENOMIC DNA]</scope>
    <source>
        <strain evidence="2 3">F-400</strain>
    </source>
</reference>
<evidence type="ECO:0000256" key="1">
    <source>
        <dbReference type="SAM" id="Phobius"/>
    </source>
</evidence>
<name>A0ABR7JGY1_9FLAO</name>
<evidence type="ECO:0008006" key="4">
    <source>
        <dbReference type="Google" id="ProtNLM"/>
    </source>
</evidence>
<keyword evidence="1" id="KW-1133">Transmembrane helix</keyword>